<name>A0A1P8F4I3_9CHLR</name>
<evidence type="ECO:0000313" key="3">
    <source>
        <dbReference type="Proteomes" id="UP000185934"/>
    </source>
</evidence>
<protein>
    <recommendedName>
        <fullName evidence="1">Flavodoxin-like domain-containing protein</fullName>
    </recommendedName>
</protein>
<keyword evidence="3" id="KW-1185">Reference proteome</keyword>
<dbReference type="OrthoDB" id="9790745at2"/>
<dbReference type="Gene3D" id="3.40.50.360">
    <property type="match status" value="1"/>
</dbReference>
<organism evidence="2 3">
    <name type="scientific">Dehalogenimonas formicexedens</name>
    <dbReference type="NCBI Taxonomy" id="1839801"/>
    <lineage>
        <taxon>Bacteria</taxon>
        <taxon>Bacillati</taxon>
        <taxon>Chloroflexota</taxon>
        <taxon>Dehalococcoidia</taxon>
        <taxon>Dehalococcoidales</taxon>
        <taxon>Dehalococcoidaceae</taxon>
        <taxon>Dehalogenimonas</taxon>
    </lineage>
</organism>
<reference evidence="3" key="1">
    <citation type="submission" date="2016-11" db="EMBL/GenBank/DDBJ databases">
        <title>Dehalogenimonas formicexedens sp. nov., a chlorinated alkane respiring bacterium isolated from contaminated groundwater.</title>
        <authorList>
            <person name="Key T.A."/>
            <person name="Bowman K.S."/>
            <person name="Lee I."/>
            <person name="Chun J."/>
            <person name="Albuquerque L."/>
            <person name="da Costa M.S."/>
            <person name="Rainey F.A."/>
            <person name="Moe W.M."/>
        </authorList>
    </citation>
    <scope>NUCLEOTIDE SEQUENCE [LARGE SCALE GENOMIC DNA]</scope>
    <source>
        <strain evidence="3">NSZ-14</strain>
    </source>
</reference>
<evidence type="ECO:0000259" key="1">
    <source>
        <dbReference type="PROSITE" id="PS50902"/>
    </source>
</evidence>
<dbReference type="InterPro" id="IPR008254">
    <property type="entry name" value="Flavodoxin/NO_synth"/>
</dbReference>
<feature type="domain" description="Flavodoxin-like" evidence="1">
    <location>
        <begin position="3"/>
        <end position="159"/>
    </location>
</feature>
<gene>
    <name evidence="2" type="ORF">Dform_00010</name>
</gene>
<dbReference type="InterPro" id="IPR001226">
    <property type="entry name" value="Flavodoxin_CS"/>
</dbReference>
<dbReference type="Proteomes" id="UP000185934">
    <property type="component" value="Chromosome"/>
</dbReference>
<dbReference type="PROSITE" id="PS50902">
    <property type="entry name" value="FLAVODOXIN_LIKE"/>
    <property type="match status" value="1"/>
</dbReference>
<dbReference type="GO" id="GO:0010181">
    <property type="term" value="F:FMN binding"/>
    <property type="evidence" value="ECO:0007669"/>
    <property type="project" value="InterPro"/>
</dbReference>
<sequence length="161" mass="17300">MKAVVVYESLWGNTAAIAQAIAEGLGPGTRVMSTREATAGAIRDADFLVVGSPVMGFSVPNERMIGGIQVKAGSAPPDLSQPPMRTWLDSLVPGEKPFAAFETRVKGPWGKATPAIEESMKKLGYRKASEAQKFVVEGTQGPLKEGEIERARQWGAELSRW</sequence>
<dbReference type="GO" id="GO:0009055">
    <property type="term" value="F:electron transfer activity"/>
    <property type="evidence" value="ECO:0007669"/>
    <property type="project" value="InterPro"/>
</dbReference>
<dbReference type="PROSITE" id="PS00201">
    <property type="entry name" value="FLAVODOXIN"/>
    <property type="match status" value="1"/>
</dbReference>
<dbReference type="AlphaFoldDB" id="A0A1P8F4I3"/>
<dbReference type="EMBL" id="CP018258">
    <property type="protein sequence ID" value="APV43376.1"/>
    <property type="molecule type" value="Genomic_DNA"/>
</dbReference>
<accession>A0A1P8F4I3</accession>
<dbReference type="SUPFAM" id="SSF52218">
    <property type="entry name" value="Flavoproteins"/>
    <property type="match status" value="1"/>
</dbReference>
<dbReference type="RefSeq" id="WP_076003195.1">
    <property type="nucleotide sequence ID" value="NZ_CP018258.1"/>
</dbReference>
<dbReference type="STRING" id="1839801.Dform_00010"/>
<proteinExistence type="predicted"/>
<dbReference type="KEGG" id="dfo:Dform_00010"/>
<evidence type="ECO:0000313" key="2">
    <source>
        <dbReference type="EMBL" id="APV43376.1"/>
    </source>
</evidence>
<dbReference type="InterPro" id="IPR029039">
    <property type="entry name" value="Flavoprotein-like_sf"/>
</dbReference>